<evidence type="ECO:0000313" key="2">
    <source>
        <dbReference type="EMBL" id="SHK85078.1"/>
    </source>
</evidence>
<dbReference type="STRING" id="1302687.SAMN05444267_1008146"/>
<dbReference type="RefSeq" id="WP_073292228.1">
    <property type="nucleotide sequence ID" value="NZ_FRAV01000008.1"/>
</dbReference>
<proteinExistence type="predicted"/>
<feature type="signal peptide" evidence="1">
    <location>
        <begin position="1"/>
        <end position="20"/>
    </location>
</feature>
<dbReference type="InterPro" id="IPR045391">
    <property type="entry name" value="DUF6520"/>
</dbReference>
<gene>
    <name evidence="2" type="ORF">SAMN05444267_1008146</name>
</gene>
<dbReference type="OrthoDB" id="1260025at2"/>
<dbReference type="AlphaFoldDB" id="A0A1M6VUE6"/>
<keyword evidence="1" id="KW-0732">Signal</keyword>
<organism evidence="2 3">
    <name type="scientific">Chryseobacterium polytrichastri</name>
    <dbReference type="NCBI Taxonomy" id="1302687"/>
    <lineage>
        <taxon>Bacteria</taxon>
        <taxon>Pseudomonadati</taxon>
        <taxon>Bacteroidota</taxon>
        <taxon>Flavobacteriia</taxon>
        <taxon>Flavobacteriales</taxon>
        <taxon>Weeksellaceae</taxon>
        <taxon>Chryseobacterium group</taxon>
        <taxon>Chryseobacterium</taxon>
    </lineage>
</organism>
<evidence type="ECO:0000313" key="3">
    <source>
        <dbReference type="Proteomes" id="UP000184364"/>
    </source>
</evidence>
<dbReference type="Pfam" id="PF20130">
    <property type="entry name" value="DUF6520"/>
    <property type="match status" value="1"/>
</dbReference>
<dbReference type="Proteomes" id="UP000184364">
    <property type="component" value="Unassembled WGS sequence"/>
</dbReference>
<keyword evidence="3" id="KW-1185">Reference proteome</keyword>
<evidence type="ECO:0000256" key="1">
    <source>
        <dbReference type="SAM" id="SignalP"/>
    </source>
</evidence>
<feature type="chain" id="PRO_5013268980" description="DUF333 domain-containing protein" evidence="1">
    <location>
        <begin position="21"/>
        <end position="87"/>
    </location>
</feature>
<protein>
    <recommendedName>
        <fullName evidence="4">DUF333 domain-containing protein</fullName>
    </recommendedName>
</protein>
<reference evidence="3" key="1">
    <citation type="submission" date="2016-11" db="EMBL/GenBank/DDBJ databases">
        <authorList>
            <person name="Varghese N."/>
            <person name="Submissions S."/>
        </authorList>
    </citation>
    <scope>NUCLEOTIDE SEQUENCE [LARGE SCALE GENOMIC DNA]</scope>
    <source>
        <strain evidence="3">DSM 26899</strain>
    </source>
</reference>
<accession>A0A1M6VUE6</accession>
<sequence length="87" mass="9366">MKNLIIPAILLIIGTGSALATKTADNKKAVLVSGYHINQQTGLCEITDQKCNTVGVDLCFWSEDGSTQLRNQPISPTMCGTPLFKVE</sequence>
<name>A0A1M6VUE6_9FLAO</name>
<evidence type="ECO:0008006" key="4">
    <source>
        <dbReference type="Google" id="ProtNLM"/>
    </source>
</evidence>
<dbReference type="EMBL" id="FRAV01000008">
    <property type="protein sequence ID" value="SHK85078.1"/>
    <property type="molecule type" value="Genomic_DNA"/>
</dbReference>